<proteinExistence type="predicted"/>
<evidence type="ECO:0000313" key="3">
    <source>
        <dbReference type="EMBL" id="QVW24525.1"/>
    </source>
</evidence>
<dbReference type="Proteomes" id="UP000681155">
    <property type="component" value="Chromosome"/>
</dbReference>
<name>A0ABX8EYY5_9PSED</name>
<dbReference type="Pfam" id="PF16778">
    <property type="entry name" value="Phage_tail_APC"/>
    <property type="match status" value="1"/>
</dbReference>
<gene>
    <name evidence="3" type="ORF">KJF94_02780</name>
</gene>
<dbReference type="RefSeq" id="WP_214381011.1">
    <property type="nucleotide sequence ID" value="NZ_CP075566.1"/>
</dbReference>
<evidence type="ECO:0000313" key="4">
    <source>
        <dbReference type="Proteomes" id="UP000681155"/>
    </source>
</evidence>
<accession>A0ABX8EYY5</accession>
<organism evidence="3 4">
    <name type="scientific">Pseudomonas hormoni</name>
    <dbReference type="NCBI Taxonomy" id="3093767"/>
    <lineage>
        <taxon>Bacteria</taxon>
        <taxon>Pseudomonadati</taxon>
        <taxon>Pseudomonadota</taxon>
        <taxon>Gammaproteobacteria</taxon>
        <taxon>Pseudomonadales</taxon>
        <taxon>Pseudomonadaceae</taxon>
        <taxon>Pseudomonas</taxon>
    </lineage>
</organism>
<keyword evidence="4" id="KW-1185">Reference proteome</keyword>
<reference evidence="3 4" key="1">
    <citation type="submission" date="2021-05" db="EMBL/GenBank/DDBJ databases">
        <title>Complete genome of the cytokinin-producing biocontrol strain Pseudomonas fluorescens G20-18.</title>
        <authorList>
            <person name="Nielsen T.K."/>
            <person name="Mekureyaw M.F."/>
            <person name="Hansen L.H."/>
            <person name="Nicolaisen M.H."/>
            <person name="Roitsch T.G."/>
            <person name="Hennessy R.C."/>
        </authorList>
    </citation>
    <scope>NUCLEOTIDE SEQUENCE [LARGE SCALE GENOMIC DNA]</scope>
    <source>
        <strain evidence="3 4">G20-18</strain>
    </source>
</reference>
<feature type="domain" description="Phage tail assembly chaperone-like" evidence="2">
    <location>
        <begin position="53"/>
        <end position="118"/>
    </location>
</feature>
<dbReference type="EMBL" id="CP075566">
    <property type="protein sequence ID" value="QVW24525.1"/>
    <property type="molecule type" value="Genomic_DNA"/>
</dbReference>
<feature type="region of interest" description="Disordered" evidence="1">
    <location>
        <begin position="104"/>
        <end position="126"/>
    </location>
</feature>
<dbReference type="InterPro" id="IPR031893">
    <property type="entry name" value="Phage_tail_APC"/>
</dbReference>
<evidence type="ECO:0000256" key="1">
    <source>
        <dbReference type="SAM" id="MobiDB-lite"/>
    </source>
</evidence>
<sequence>MKYFHNPQTDEVNAYEDDAPAHFISAGLVPLSEAEVQAYIHSATAPTTTKADDERKWRDAKLISVMWLRERHRDQLEIGGSTTLTGEQFSELLVYIQVLRDWPQSSDFPDGQHRPITPPWIAEQTQ</sequence>
<protein>
    <recommendedName>
        <fullName evidence="2">Phage tail assembly chaperone-like domain-containing protein</fullName>
    </recommendedName>
</protein>
<evidence type="ECO:0000259" key="2">
    <source>
        <dbReference type="Pfam" id="PF16778"/>
    </source>
</evidence>